<name>A0ABD4U268_9ACTO</name>
<dbReference type="Pfam" id="PF00700">
    <property type="entry name" value="Flagellin_C"/>
    <property type="match status" value="1"/>
</dbReference>
<organism evidence="2 3">
    <name type="scientific">Mobiluncus mulieris</name>
    <dbReference type="NCBI Taxonomy" id="2052"/>
    <lineage>
        <taxon>Bacteria</taxon>
        <taxon>Bacillati</taxon>
        <taxon>Actinomycetota</taxon>
        <taxon>Actinomycetes</taxon>
        <taxon>Actinomycetales</taxon>
        <taxon>Actinomycetaceae</taxon>
        <taxon>Mobiluncus</taxon>
    </lineage>
</organism>
<dbReference type="SUPFAM" id="SSF64518">
    <property type="entry name" value="Phase 1 flagellin"/>
    <property type="match status" value="1"/>
</dbReference>
<dbReference type="RefSeq" id="WP_263579771.1">
    <property type="nucleotide sequence ID" value="NZ_VSZY01000047.1"/>
</dbReference>
<feature type="domain" description="Flagellin C-terminal" evidence="1">
    <location>
        <begin position="1"/>
        <end position="27"/>
    </location>
</feature>
<dbReference type="Proteomes" id="UP001209486">
    <property type="component" value="Unassembled WGS sequence"/>
</dbReference>
<dbReference type="InterPro" id="IPR046358">
    <property type="entry name" value="Flagellin_C"/>
</dbReference>
<protein>
    <recommendedName>
        <fullName evidence="1">Flagellin C-terminal domain-containing protein</fullName>
    </recommendedName>
</protein>
<evidence type="ECO:0000313" key="2">
    <source>
        <dbReference type="EMBL" id="MCU9969988.1"/>
    </source>
</evidence>
<reference evidence="2 3" key="1">
    <citation type="submission" date="2019-08" db="EMBL/GenBank/DDBJ databases">
        <title>Comparison of rpoB and gyrB Sequences from Mobiluncus Species and Development of a Multiplex PCR Method for Clinical Detection of Mobiluncus curtisii and Mobiluncus mulieris.</title>
        <authorList>
            <person name="Yang L."/>
            <person name="Shen Y."/>
            <person name="Xu G."/>
            <person name="Shu L.-B."/>
            <person name="Hu J."/>
            <person name="Zhang R."/>
            <person name="Wang Y."/>
            <person name="Zhou H.-W."/>
            <person name="Zhang X."/>
        </authorList>
    </citation>
    <scope>NUCLEOTIDE SEQUENCE [LARGE SCALE GENOMIC DNA]</scope>
    <source>
        <strain evidence="2 3">M26</strain>
    </source>
</reference>
<proteinExistence type="predicted"/>
<dbReference type="Gene3D" id="6.10.280.190">
    <property type="match status" value="1"/>
</dbReference>
<accession>A0ABD4U268</accession>
<dbReference type="AlphaFoldDB" id="A0ABD4U268"/>
<gene>
    <name evidence="2" type="ORF">FYZ43_11600</name>
</gene>
<sequence>RNQILSQAGTSMLAQANQVPQGVLSLLR</sequence>
<evidence type="ECO:0000313" key="3">
    <source>
        <dbReference type="Proteomes" id="UP001209486"/>
    </source>
</evidence>
<comment type="caution">
    <text evidence="2">The sequence shown here is derived from an EMBL/GenBank/DDBJ whole genome shotgun (WGS) entry which is preliminary data.</text>
</comment>
<evidence type="ECO:0000259" key="1">
    <source>
        <dbReference type="Pfam" id="PF00700"/>
    </source>
</evidence>
<feature type="non-terminal residue" evidence="2">
    <location>
        <position position="1"/>
    </location>
</feature>
<dbReference type="EMBL" id="VSZY01000047">
    <property type="protein sequence ID" value="MCU9969988.1"/>
    <property type="molecule type" value="Genomic_DNA"/>
</dbReference>